<gene>
    <name evidence="9" type="ORF">CASFOL_006217</name>
</gene>
<dbReference type="CDD" id="cd14792">
    <property type="entry name" value="GH27"/>
    <property type="match status" value="1"/>
</dbReference>
<dbReference type="InterPro" id="IPR013780">
    <property type="entry name" value="Glyco_hydro_b"/>
</dbReference>
<evidence type="ECO:0000313" key="10">
    <source>
        <dbReference type="Proteomes" id="UP001632038"/>
    </source>
</evidence>
<name>A0ABD3E6P5_9LAMI</name>
<evidence type="ECO:0000256" key="6">
    <source>
        <dbReference type="ARBA" id="ARBA00023295"/>
    </source>
</evidence>
<keyword evidence="4" id="KW-0732">Signal</keyword>
<organism evidence="9 10">
    <name type="scientific">Castilleja foliolosa</name>
    <dbReference type="NCBI Taxonomy" id="1961234"/>
    <lineage>
        <taxon>Eukaryota</taxon>
        <taxon>Viridiplantae</taxon>
        <taxon>Streptophyta</taxon>
        <taxon>Embryophyta</taxon>
        <taxon>Tracheophyta</taxon>
        <taxon>Spermatophyta</taxon>
        <taxon>Magnoliopsida</taxon>
        <taxon>eudicotyledons</taxon>
        <taxon>Gunneridae</taxon>
        <taxon>Pentapetalae</taxon>
        <taxon>asterids</taxon>
        <taxon>lamiids</taxon>
        <taxon>Lamiales</taxon>
        <taxon>Orobanchaceae</taxon>
        <taxon>Pedicularideae</taxon>
        <taxon>Castillejinae</taxon>
        <taxon>Castilleja</taxon>
    </lineage>
</organism>
<dbReference type="PANTHER" id="PTHR11452">
    <property type="entry name" value="ALPHA-GALACTOSIDASE/ALPHA-N-ACETYLGALACTOSAMINIDASE"/>
    <property type="match status" value="1"/>
</dbReference>
<protein>
    <recommendedName>
        <fullName evidence="3 7">Alpha-galactosidase</fullName>
        <ecNumber evidence="3 7">3.2.1.22</ecNumber>
    </recommendedName>
    <alternativeName>
        <fullName evidence="7">Melibiase</fullName>
    </alternativeName>
</protein>
<dbReference type="InterPro" id="IPR035992">
    <property type="entry name" value="Ricin_B-like_lectins"/>
</dbReference>
<evidence type="ECO:0000259" key="8">
    <source>
        <dbReference type="Pfam" id="PF17801"/>
    </source>
</evidence>
<evidence type="ECO:0000256" key="3">
    <source>
        <dbReference type="ARBA" id="ARBA00012755"/>
    </source>
</evidence>
<dbReference type="Gene3D" id="2.60.40.1180">
    <property type="entry name" value="Golgi alpha-mannosidase II"/>
    <property type="match status" value="1"/>
</dbReference>
<comment type="similarity">
    <text evidence="2 7">Belongs to the glycosyl hydrolase 27 family.</text>
</comment>
<evidence type="ECO:0000256" key="7">
    <source>
        <dbReference type="RuleBase" id="RU361168"/>
    </source>
</evidence>
<dbReference type="Pfam" id="PF16499">
    <property type="entry name" value="Melibiase_2"/>
    <property type="match status" value="1"/>
</dbReference>
<dbReference type="SUPFAM" id="SSF50370">
    <property type="entry name" value="Ricin B-like lectins"/>
    <property type="match status" value="1"/>
</dbReference>
<evidence type="ECO:0000256" key="5">
    <source>
        <dbReference type="ARBA" id="ARBA00022801"/>
    </source>
</evidence>
<evidence type="ECO:0000256" key="2">
    <source>
        <dbReference type="ARBA" id="ARBA00009743"/>
    </source>
</evidence>
<feature type="domain" description="Alpha galactosidase C-terminal" evidence="8">
    <location>
        <begin position="552"/>
        <end position="632"/>
    </location>
</feature>
<sequence length="637" mass="71450">MPNSMQCNHPLLQKLVILDDESVLFELSISCFFSLQLSNPKVWEMKSMLVHHQEVGTLMIPFAGQFLKKSSFKMPNLSLVVSKIMDMRRKVNGAYVDSHGFDVIDQWGRMVPDPVRWPSSKDGKGFAQVAEKVHNMGLKFGIHVMRGISTQAFDANTPILDVTTGKAYEENGKQWHAQDIGMKERACAWMKNGFMSVKTETGAGRAFIRSLYQQYAEWGVDFVKHDCVFGEDLDLNEISYVSKVLTGLNRPILYSLSPGSTATPAVARKVSGLVNMYRITGDDWDTWRDVASHFDISRDFSAADMVGAKGLKGKSWPDLDMLPLGWLTDPGSNDGPHRKCKLNLDEQRTQVTLWAMAKSPLMFGGDMRNLDETTFGLITNPTLLEINSYSSNNKEFPYISSPQSRNRNKCSKKESLTFGLSSCENTEARGWSARDGDRDFEQVCWKKKPSELHQEPFCLYKRTPLLLSDENVKYRHGYEGKVHLLHTKTTEACLGASPNRRLTSKELKRGVFSRCGWDANQMWELTRNGTLMNSYSGLCASMRKLKANSGAGGIRAWVATGRRGKVYVAIFNLDEQEAEVSMRISDLAKALPGKDYGAGSCKCREEWSTKDFGVVKDSVSTQLNIHGCALFVINCTL</sequence>
<dbReference type="SUPFAM" id="SSF51445">
    <property type="entry name" value="(Trans)glycosidases"/>
    <property type="match status" value="1"/>
</dbReference>
<dbReference type="AlphaFoldDB" id="A0ABD3E6P5"/>
<evidence type="ECO:0000256" key="1">
    <source>
        <dbReference type="ARBA" id="ARBA00001255"/>
    </source>
</evidence>
<dbReference type="InterPro" id="IPR013785">
    <property type="entry name" value="Aldolase_TIM"/>
</dbReference>
<keyword evidence="6 7" id="KW-0326">Glycosidase</keyword>
<dbReference type="SUPFAM" id="SSF51011">
    <property type="entry name" value="Glycosyl hydrolase domain"/>
    <property type="match status" value="1"/>
</dbReference>
<keyword evidence="7" id="KW-1015">Disulfide bond</keyword>
<reference evidence="10" key="1">
    <citation type="journal article" date="2024" name="IScience">
        <title>Strigolactones Initiate the Formation of Haustorium-like Structures in Castilleja.</title>
        <authorList>
            <person name="Buerger M."/>
            <person name="Peterson D."/>
            <person name="Chory J."/>
        </authorList>
    </citation>
    <scope>NUCLEOTIDE SEQUENCE [LARGE SCALE GENOMIC DNA]</scope>
</reference>
<dbReference type="Pfam" id="PF17801">
    <property type="entry name" value="Melibiase_C"/>
    <property type="match status" value="1"/>
</dbReference>
<dbReference type="PANTHER" id="PTHR11452:SF42">
    <property type="entry name" value="ALPHA-GALACTOSIDASE"/>
    <property type="match status" value="1"/>
</dbReference>
<dbReference type="InterPro" id="IPR002241">
    <property type="entry name" value="Glyco_hydro_27"/>
</dbReference>
<evidence type="ECO:0000256" key="4">
    <source>
        <dbReference type="ARBA" id="ARBA00022729"/>
    </source>
</evidence>
<comment type="caution">
    <text evidence="9">The sequence shown here is derived from an EMBL/GenBank/DDBJ whole genome shotgun (WGS) entry which is preliminary data.</text>
</comment>
<dbReference type="PRINTS" id="PR00740">
    <property type="entry name" value="GLHYDRLASE27"/>
</dbReference>
<dbReference type="InterPro" id="IPR041233">
    <property type="entry name" value="Melibiase_C"/>
</dbReference>
<dbReference type="EMBL" id="JAVIJP010000007">
    <property type="protein sequence ID" value="KAL3649814.1"/>
    <property type="molecule type" value="Genomic_DNA"/>
</dbReference>
<accession>A0ABD3E6P5</accession>
<proteinExistence type="inferred from homology"/>
<dbReference type="EC" id="3.2.1.22" evidence="3 7"/>
<comment type="catalytic activity">
    <reaction evidence="1 7">
        <text>Hydrolysis of terminal, non-reducing alpha-D-galactose residues in alpha-D-galactosides, including galactose oligosaccharides, galactomannans and galactolipids.</text>
        <dbReference type="EC" id="3.2.1.22"/>
    </reaction>
</comment>
<dbReference type="Proteomes" id="UP001632038">
    <property type="component" value="Unassembled WGS sequence"/>
</dbReference>
<dbReference type="Gene3D" id="3.20.20.70">
    <property type="entry name" value="Aldolase class I"/>
    <property type="match status" value="1"/>
</dbReference>
<dbReference type="GO" id="GO:0004557">
    <property type="term" value="F:alpha-galactosidase activity"/>
    <property type="evidence" value="ECO:0007669"/>
    <property type="project" value="UniProtKB-EC"/>
</dbReference>
<keyword evidence="10" id="KW-1185">Reference proteome</keyword>
<dbReference type="InterPro" id="IPR017853">
    <property type="entry name" value="GH"/>
</dbReference>
<keyword evidence="5 7" id="KW-0378">Hydrolase</keyword>
<evidence type="ECO:0000313" key="9">
    <source>
        <dbReference type="EMBL" id="KAL3649814.1"/>
    </source>
</evidence>